<name>A0A7D3XST4_9BACL</name>
<dbReference type="Gene3D" id="3.40.630.30">
    <property type="match status" value="1"/>
</dbReference>
<accession>A0A7D3XST4</accession>
<dbReference type="GO" id="GO:0016747">
    <property type="term" value="F:acyltransferase activity, transferring groups other than amino-acyl groups"/>
    <property type="evidence" value="ECO:0007669"/>
    <property type="project" value="InterPro"/>
</dbReference>
<dbReference type="Pfam" id="PF00583">
    <property type="entry name" value="Acetyltransf_1"/>
    <property type="match status" value="1"/>
</dbReference>
<keyword evidence="2" id="KW-0012">Acyltransferase</keyword>
<dbReference type="Proteomes" id="UP000503088">
    <property type="component" value="Chromosome"/>
</dbReference>
<evidence type="ECO:0000313" key="5">
    <source>
        <dbReference type="Proteomes" id="UP000503088"/>
    </source>
</evidence>
<dbReference type="InterPro" id="IPR000182">
    <property type="entry name" value="GNAT_dom"/>
</dbReference>
<evidence type="ECO:0000259" key="3">
    <source>
        <dbReference type="PROSITE" id="PS51186"/>
    </source>
</evidence>
<keyword evidence="1 4" id="KW-0808">Transferase</keyword>
<dbReference type="KEGG" id="kpul:GXN76_13050"/>
<protein>
    <submittedName>
        <fullName evidence="4">GNAT family N-acetyltransferase</fullName>
    </submittedName>
</protein>
<feature type="domain" description="N-acetyltransferase" evidence="3">
    <location>
        <begin position="1"/>
        <end position="153"/>
    </location>
</feature>
<dbReference type="AlphaFoldDB" id="A0A7D3XST4"/>
<evidence type="ECO:0000256" key="2">
    <source>
        <dbReference type="ARBA" id="ARBA00023315"/>
    </source>
</evidence>
<dbReference type="PANTHER" id="PTHR43877">
    <property type="entry name" value="AMINOALKYLPHOSPHONATE N-ACETYLTRANSFERASE-RELATED-RELATED"/>
    <property type="match status" value="1"/>
</dbReference>
<dbReference type="EMBL" id="CP048104">
    <property type="protein sequence ID" value="QKG85308.1"/>
    <property type="molecule type" value="Genomic_DNA"/>
</dbReference>
<gene>
    <name evidence="4" type="ORF">GXN76_13050</name>
</gene>
<evidence type="ECO:0000256" key="1">
    <source>
        <dbReference type="ARBA" id="ARBA00022679"/>
    </source>
</evidence>
<dbReference type="InterPro" id="IPR050832">
    <property type="entry name" value="Bact_Acetyltransf"/>
</dbReference>
<dbReference type="CDD" id="cd04301">
    <property type="entry name" value="NAT_SF"/>
    <property type="match status" value="1"/>
</dbReference>
<dbReference type="PROSITE" id="PS51186">
    <property type="entry name" value="GNAT"/>
    <property type="match status" value="1"/>
</dbReference>
<dbReference type="InterPro" id="IPR016181">
    <property type="entry name" value="Acyl_CoA_acyltransferase"/>
</dbReference>
<keyword evidence="5" id="KW-1185">Reference proteome</keyword>
<dbReference type="RefSeq" id="WP_173223843.1">
    <property type="nucleotide sequence ID" value="NZ_CP048104.1"/>
</dbReference>
<sequence>MIQQLHPQTAAGAKEILATQTPSYREEAKWIQSDAIPYLRDTVETIMECGETFFGYREEGSLIGFISYKKDRHIVDIHRLVVHPDHFRKGIGRLLLQYLLNHEKQTETFMVQTGTKNIPAKKLYITSGFQEKSTITVEPGVSLTRFEKIIPPSS</sequence>
<reference evidence="4 5" key="1">
    <citation type="submission" date="2020-01" db="EMBL/GenBank/DDBJ databases">
        <authorList>
            <person name="Gulvik C.A."/>
            <person name="Batra D.G."/>
        </authorList>
    </citation>
    <scope>NUCLEOTIDE SEQUENCE [LARGE SCALE GENOMIC DNA]</scope>
    <source>
        <strain evidence="4 5">W9323</strain>
    </source>
</reference>
<evidence type="ECO:0000313" key="4">
    <source>
        <dbReference type="EMBL" id="QKG85308.1"/>
    </source>
</evidence>
<organism evidence="4 5">
    <name type="scientific">Kroppenstedtia pulmonis</name>
    <dbReference type="NCBI Taxonomy" id="1380685"/>
    <lineage>
        <taxon>Bacteria</taxon>
        <taxon>Bacillati</taxon>
        <taxon>Bacillota</taxon>
        <taxon>Bacilli</taxon>
        <taxon>Bacillales</taxon>
        <taxon>Thermoactinomycetaceae</taxon>
        <taxon>Kroppenstedtia</taxon>
    </lineage>
</organism>
<proteinExistence type="predicted"/>
<dbReference type="PANTHER" id="PTHR43877:SF2">
    <property type="entry name" value="AMINOALKYLPHOSPHONATE N-ACETYLTRANSFERASE-RELATED"/>
    <property type="match status" value="1"/>
</dbReference>
<dbReference type="SUPFAM" id="SSF55729">
    <property type="entry name" value="Acyl-CoA N-acyltransferases (Nat)"/>
    <property type="match status" value="1"/>
</dbReference>